<reference evidence="3 4" key="1">
    <citation type="journal article" date="2019" name="Fungal Biol. Biotechnol.">
        <title>Draft genome sequence of fastidious pathogen Ceratobasidium theobromae, which causes vascular-streak dieback in Theobroma cacao.</title>
        <authorList>
            <person name="Ali S.S."/>
            <person name="Asman A."/>
            <person name="Shao J."/>
            <person name="Firmansyah A.P."/>
            <person name="Susilo A.W."/>
            <person name="Rosmana A."/>
            <person name="McMahon P."/>
            <person name="Junaid M."/>
            <person name="Guest D."/>
            <person name="Kheng T.Y."/>
            <person name="Meinhardt L.W."/>
            <person name="Bailey B.A."/>
        </authorList>
    </citation>
    <scope>NUCLEOTIDE SEQUENCE [LARGE SCALE GENOMIC DNA]</scope>
    <source>
        <strain evidence="3 4">CT2</strain>
    </source>
</reference>
<dbReference type="AlphaFoldDB" id="A0A5N5QM70"/>
<dbReference type="OrthoDB" id="3162651at2759"/>
<dbReference type="Proteomes" id="UP000383932">
    <property type="component" value="Unassembled WGS sequence"/>
</dbReference>
<feature type="region of interest" description="Disordered" evidence="1">
    <location>
        <begin position="152"/>
        <end position="187"/>
    </location>
</feature>
<keyword evidence="2" id="KW-1133">Transmembrane helix</keyword>
<protein>
    <submittedName>
        <fullName evidence="3">Transmembrane protein</fullName>
    </submittedName>
</protein>
<keyword evidence="2" id="KW-0472">Membrane</keyword>
<comment type="caution">
    <text evidence="3">The sequence shown here is derived from an EMBL/GenBank/DDBJ whole genome shotgun (WGS) entry which is preliminary data.</text>
</comment>
<organism evidence="3 4">
    <name type="scientific">Ceratobasidium theobromae</name>
    <dbReference type="NCBI Taxonomy" id="1582974"/>
    <lineage>
        <taxon>Eukaryota</taxon>
        <taxon>Fungi</taxon>
        <taxon>Dikarya</taxon>
        <taxon>Basidiomycota</taxon>
        <taxon>Agaricomycotina</taxon>
        <taxon>Agaricomycetes</taxon>
        <taxon>Cantharellales</taxon>
        <taxon>Ceratobasidiaceae</taxon>
        <taxon>Ceratobasidium</taxon>
    </lineage>
</organism>
<feature type="transmembrane region" description="Helical" evidence="2">
    <location>
        <begin position="71"/>
        <end position="99"/>
    </location>
</feature>
<dbReference type="EMBL" id="SSOP01000055">
    <property type="protein sequence ID" value="KAB5592769.1"/>
    <property type="molecule type" value="Genomic_DNA"/>
</dbReference>
<accession>A0A5N5QM70</accession>
<keyword evidence="2 3" id="KW-0812">Transmembrane</keyword>
<sequence length="187" mass="19816">MTLSVITVTSVAALAIPPPFSETKAYWFSFACYTAAFGLSLEGLILLGYLSVLVAGSSNETVGRAAHGKSFLNGLIGPLAFILSFPTVLTTYSSLFLLVGLMSMAVVKGRGECIEKHEAAFNAIALTPICFTLVCIAAAIICGEIYTMKEAKERARNNRHPPSVSESRDTKEGTQTPDPEAGSSMEA</sequence>
<feature type="transmembrane region" description="Helical" evidence="2">
    <location>
        <begin position="119"/>
        <end position="146"/>
    </location>
</feature>
<evidence type="ECO:0000256" key="1">
    <source>
        <dbReference type="SAM" id="MobiDB-lite"/>
    </source>
</evidence>
<evidence type="ECO:0000256" key="2">
    <source>
        <dbReference type="SAM" id="Phobius"/>
    </source>
</evidence>
<evidence type="ECO:0000313" key="3">
    <source>
        <dbReference type="EMBL" id="KAB5592769.1"/>
    </source>
</evidence>
<gene>
    <name evidence="3" type="ORF">CTheo_3837</name>
</gene>
<feature type="transmembrane region" description="Helical" evidence="2">
    <location>
        <begin position="25"/>
        <end position="50"/>
    </location>
</feature>
<keyword evidence="4" id="KW-1185">Reference proteome</keyword>
<name>A0A5N5QM70_9AGAM</name>
<proteinExistence type="predicted"/>
<evidence type="ECO:0000313" key="4">
    <source>
        <dbReference type="Proteomes" id="UP000383932"/>
    </source>
</evidence>